<sequence length="205" mass="24252">MTSSRQDAWTQDEDLLLAEVVLRHIREGGTQLAAFEEVGKKLSRTAAACGFRWNSYVRKQYKTGIELAKKQRKELKSQLTVKDHFKEPDQIVTYNEDPALHENMTLRDVIRFLQKVERNQQDSGNLLERNQDLQKRVQSLENQLERLEKEKHILQNNLLIVEDDYKALIEIMERARKMVVLNEEEKEKKARFQMDKNGDLERIEK</sequence>
<feature type="region of interest" description="Disordered" evidence="2">
    <location>
        <begin position="186"/>
        <end position="205"/>
    </location>
</feature>
<evidence type="ECO:0000259" key="3">
    <source>
        <dbReference type="PROSITE" id="PS50090"/>
    </source>
</evidence>
<reference evidence="6" key="1">
    <citation type="journal article" date="2019" name="Int. J. Syst. Evol. Microbiol.">
        <title>The Global Catalogue of Microorganisms (GCM) 10K type strain sequencing project: providing services to taxonomists for standard genome sequencing and annotation.</title>
        <authorList>
            <consortium name="The Broad Institute Genomics Platform"/>
            <consortium name="The Broad Institute Genome Sequencing Center for Infectious Disease"/>
            <person name="Wu L."/>
            <person name="Ma J."/>
        </authorList>
    </citation>
    <scope>NUCLEOTIDE SEQUENCE [LARGE SCALE GENOMIC DNA]</scope>
    <source>
        <strain evidence="6">CCUG 61889</strain>
    </source>
</reference>
<proteinExistence type="predicted"/>
<accession>A0ABV8B0C8</accession>
<dbReference type="Proteomes" id="UP001595752">
    <property type="component" value="Unassembled WGS sequence"/>
</dbReference>
<dbReference type="NCBIfam" id="TIGR02894">
    <property type="entry name" value="DNA_bind_RsfA"/>
    <property type="match status" value="1"/>
</dbReference>
<evidence type="ECO:0000259" key="4">
    <source>
        <dbReference type="PROSITE" id="PS51294"/>
    </source>
</evidence>
<comment type="caution">
    <text evidence="5">The sequence shown here is derived from an EMBL/GenBank/DDBJ whole genome shotgun (WGS) entry which is preliminary data.</text>
</comment>
<feature type="domain" description="Myb-like" evidence="3">
    <location>
        <begin position="1"/>
        <end position="57"/>
    </location>
</feature>
<protein>
    <submittedName>
        <fullName evidence="5">RsfA family transcriptional regulator</fullName>
    </submittedName>
</protein>
<keyword evidence="6" id="KW-1185">Reference proteome</keyword>
<evidence type="ECO:0000313" key="6">
    <source>
        <dbReference type="Proteomes" id="UP001595752"/>
    </source>
</evidence>
<dbReference type="PANTHER" id="PTHR41302">
    <property type="entry name" value="PRESPORE-SPECIFIC TRANSCRIPTIONAL REGULATOR RSFA-RELATED"/>
    <property type="match status" value="1"/>
</dbReference>
<evidence type="ECO:0000313" key="5">
    <source>
        <dbReference type="EMBL" id="MFC3882687.1"/>
    </source>
</evidence>
<feature type="coiled-coil region" evidence="1">
    <location>
        <begin position="116"/>
        <end position="164"/>
    </location>
</feature>
<keyword evidence="1" id="KW-0175">Coiled coil</keyword>
<dbReference type="Pfam" id="PF13921">
    <property type="entry name" value="Myb_DNA-bind_6"/>
    <property type="match status" value="1"/>
</dbReference>
<dbReference type="InterPro" id="IPR009057">
    <property type="entry name" value="Homeodomain-like_sf"/>
</dbReference>
<dbReference type="EMBL" id="JBHRZT010000020">
    <property type="protein sequence ID" value="MFC3882687.1"/>
    <property type="molecule type" value="Genomic_DNA"/>
</dbReference>
<organism evidence="5 6">
    <name type="scientific">Bacillus songklensis</name>
    <dbReference type="NCBI Taxonomy" id="1069116"/>
    <lineage>
        <taxon>Bacteria</taxon>
        <taxon>Bacillati</taxon>
        <taxon>Bacillota</taxon>
        <taxon>Bacilli</taxon>
        <taxon>Bacillales</taxon>
        <taxon>Bacillaceae</taxon>
        <taxon>Bacillus</taxon>
    </lineage>
</organism>
<dbReference type="Gene3D" id="1.10.10.60">
    <property type="entry name" value="Homeodomain-like"/>
    <property type="match status" value="1"/>
</dbReference>
<dbReference type="InterPro" id="IPR014243">
    <property type="entry name" value="RsfA-like"/>
</dbReference>
<dbReference type="RefSeq" id="WP_377912385.1">
    <property type="nucleotide sequence ID" value="NZ_JBHRZT010000020.1"/>
</dbReference>
<dbReference type="PANTHER" id="PTHR41302:SF2">
    <property type="entry name" value="PRESPORE SPECIFIC TRANSCRIPTIONAL ACTIVATOR RSFA"/>
    <property type="match status" value="1"/>
</dbReference>
<evidence type="ECO:0000256" key="1">
    <source>
        <dbReference type="SAM" id="Coils"/>
    </source>
</evidence>
<evidence type="ECO:0000256" key="2">
    <source>
        <dbReference type="SAM" id="MobiDB-lite"/>
    </source>
</evidence>
<dbReference type="PROSITE" id="PS51294">
    <property type="entry name" value="HTH_MYB"/>
    <property type="match status" value="1"/>
</dbReference>
<dbReference type="SMART" id="SM00717">
    <property type="entry name" value="SANT"/>
    <property type="match status" value="1"/>
</dbReference>
<dbReference type="SUPFAM" id="SSF46689">
    <property type="entry name" value="Homeodomain-like"/>
    <property type="match status" value="1"/>
</dbReference>
<dbReference type="InterPro" id="IPR017930">
    <property type="entry name" value="Myb_dom"/>
</dbReference>
<dbReference type="InterPro" id="IPR001005">
    <property type="entry name" value="SANT/Myb"/>
</dbReference>
<feature type="domain" description="HTH myb-type" evidence="4">
    <location>
        <begin position="1"/>
        <end position="61"/>
    </location>
</feature>
<dbReference type="PROSITE" id="PS50090">
    <property type="entry name" value="MYB_LIKE"/>
    <property type="match status" value="1"/>
</dbReference>
<name>A0ABV8B0C8_9BACI</name>
<gene>
    <name evidence="5" type="ORF">ACFOU2_03930</name>
</gene>